<name>A0A323UUE3_9RHOO</name>
<protein>
    <submittedName>
        <fullName evidence="1">Uncharacterized protein</fullName>
    </submittedName>
</protein>
<dbReference type="OrthoDB" id="8913080at2"/>
<sequence>MDLAPYKTDTRALYERFPHLRRIDLMWGSREGRSFLSSLLTDTRDGKRQGFPVEHAQTLMRLLMEHDRVFPQFDADNVEARWGDDPHRRYAKL</sequence>
<comment type="caution">
    <text evidence="1">The sequence shown here is derived from an EMBL/GenBank/DDBJ whole genome shotgun (WGS) entry which is preliminary data.</text>
</comment>
<reference evidence="1 2" key="1">
    <citation type="submission" date="2018-06" db="EMBL/GenBank/DDBJ databases">
        <title>Azoarcus communis strain SWub3 genome.</title>
        <authorList>
            <person name="Zorraquino Salvo V."/>
            <person name="Toubiana D."/>
            <person name="Blumwald E."/>
        </authorList>
    </citation>
    <scope>NUCLEOTIDE SEQUENCE [LARGE SCALE GENOMIC DNA]</scope>
    <source>
        <strain evidence="1 2">SWub3</strain>
    </source>
</reference>
<evidence type="ECO:0000313" key="1">
    <source>
        <dbReference type="EMBL" id="PZA16027.1"/>
    </source>
</evidence>
<proteinExistence type="predicted"/>
<gene>
    <name evidence="1" type="ORF">DNK49_13455</name>
</gene>
<evidence type="ECO:0000313" key="2">
    <source>
        <dbReference type="Proteomes" id="UP000248259"/>
    </source>
</evidence>
<organism evidence="1 2">
    <name type="scientific">Parazoarcus communis SWub3 = DSM 12120</name>
    <dbReference type="NCBI Taxonomy" id="1121029"/>
    <lineage>
        <taxon>Bacteria</taxon>
        <taxon>Pseudomonadati</taxon>
        <taxon>Pseudomonadota</taxon>
        <taxon>Betaproteobacteria</taxon>
        <taxon>Rhodocyclales</taxon>
        <taxon>Zoogloeaceae</taxon>
        <taxon>Parazoarcus</taxon>
    </lineage>
</organism>
<dbReference type="EMBL" id="QKOE01000009">
    <property type="protein sequence ID" value="PZA16027.1"/>
    <property type="molecule type" value="Genomic_DNA"/>
</dbReference>
<dbReference type="Proteomes" id="UP000248259">
    <property type="component" value="Unassembled WGS sequence"/>
</dbReference>
<accession>A0A323UUE3</accession>
<keyword evidence="2" id="KW-1185">Reference proteome</keyword>
<dbReference type="RefSeq" id="WP_110525389.1">
    <property type="nucleotide sequence ID" value="NZ_QKOE01000009.1"/>
</dbReference>
<dbReference type="AlphaFoldDB" id="A0A323UUE3"/>